<comment type="function">
    <text evidence="5">May act as an export chaperone for the filament capping protein FliD.</text>
</comment>
<evidence type="ECO:0000256" key="3">
    <source>
        <dbReference type="ARBA" id="ARBA00022795"/>
    </source>
</evidence>
<comment type="subcellular location">
    <subcellularLocation>
        <location evidence="1">Cytoplasm</location>
        <location evidence="1">Cytosol</location>
    </subcellularLocation>
</comment>
<sequence length="114" mass="13765">MDKLEEKINLYKDISLKIINFIEKMEYKNISFQLDERQNIIDSISEVDKSEFIQLYDSMELFEIDAKIRDALQEQLSEVKKELHEYKLTKQVNTMYYSSNREKVNIFNKKSIKL</sequence>
<comment type="similarity">
    <text evidence="6">Belongs to the bacillales FliT family.</text>
</comment>
<proteinExistence type="inferred from homology"/>
<dbReference type="AlphaFoldDB" id="A0A381I4V9"/>
<keyword evidence="4" id="KW-0143">Chaperone</keyword>
<evidence type="ECO:0000256" key="5">
    <source>
        <dbReference type="ARBA" id="ARBA00093765"/>
    </source>
</evidence>
<dbReference type="Pfam" id="PF05400">
    <property type="entry name" value="FliT"/>
    <property type="match status" value="1"/>
</dbReference>
<keyword evidence="8" id="KW-0282">Flagellum</keyword>
<protein>
    <recommendedName>
        <fullName evidence="7">Flagellar protein FliT</fullName>
    </recommendedName>
</protein>
<keyword evidence="8" id="KW-0966">Cell projection</keyword>
<evidence type="ECO:0000256" key="1">
    <source>
        <dbReference type="ARBA" id="ARBA00004514"/>
    </source>
</evidence>
<evidence type="ECO:0000256" key="4">
    <source>
        <dbReference type="ARBA" id="ARBA00023186"/>
    </source>
</evidence>
<accession>A0A381I4V9</accession>
<dbReference type="InterPro" id="IPR008622">
    <property type="entry name" value="FliT"/>
</dbReference>
<keyword evidence="3" id="KW-1005">Bacterial flagellum biogenesis</keyword>
<name>A0A381I4V9_CLODI</name>
<dbReference type="EMBL" id="UFWD01000001">
    <property type="protein sequence ID" value="SUY20555.1"/>
    <property type="molecule type" value="Genomic_DNA"/>
</dbReference>
<evidence type="ECO:0000256" key="6">
    <source>
        <dbReference type="ARBA" id="ARBA00093785"/>
    </source>
</evidence>
<organism evidence="8">
    <name type="scientific">Clostridioides difficile</name>
    <name type="common">Peptoclostridium difficile</name>
    <dbReference type="NCBI Taxonomy" id="1496"/>
    <lineage>
        <taxon>Bacteria</taxon>
        <taxon>Bacillati</taxon>
        <taxon>Bacillota</taxon>
        <taxon>Clostridia</taxon>
        <taxon>Peptostreptococcales</taxon>
        <taxon>Peptostreptococcaceae</taxon>
        <taxon>Clostridioides</taxon>
    </lineage>
</organism>
<gene>
    <name evidence="8" type="ORF">NCTC13307_00219</name>
</gene>
<keyword evidence="2" id="KW-0963">Cytoplasm</keyword>
<evidence type="ECO:0000313" key="8">
    <source>
        <dbReference type="EMBL" id="SUY20555.1"/>
    </source>
</evidence>
<evidence type="ECO:0000256" key="2">
    <source>
        <dbReference type="ARBA" id="ARBA00022490"/>
    </source>
</evidence>
<reference evidence="8" key="1">
    <citation type="submission" date="2018-06" db="EMBL/GenBank/DDBJ databases">
        <authorList>
            <consortium name="Pathogen Informatics"/>
            <person name="Doyle S."/>
        </authorList>
    </citation>
    <scope>NUCLEOTIDE SEQUENCE</scope>
    <source>
        <strain evidence="8">NCTC13307</strain>
    </source>
</reference>
<evidence type="ECO:0000256" key="7">
    <source>
        <dbReference type="ARBA" id="ARBA00093797"/>
    </source>
</evidence>
<keyword evidence="8" id="KW-0969">Cilium</keyword>